<accession>A0A2N3WJ91</accession>
<dbReference type="RefSeq" id="WP_101437475.1">
    <property type="nucleotide sequence ID" value="NZ_PJMY01000003.1"/>
</dbReference>
<dbReference type="Proteomes" id="UP000233750">
    <property type="component" value="Unassembled WGS sequence"/>
</dbReference>
<dbReference type="InterPro" id="IPR009061">
    <property type="entry name" value="DNA-bd_dom_put_sf"/>
</dbReference>
<comment type="caution">
    <text evidence="2">The sequence shown here is derived from an EMBL/GenBank/DDBJ whole genome shotgun (WGS) entry which is preliminary data.</text>
</comment>
<evidence type="ECO:0000313" key="3">
    <source>
        <dbReference type="Proteomes" id="UP000233750"/>
    </source>
</evidence>
<dbReference type="Gene3D" id="1.10.10.10">
    <property type="entry name" value="Winged helix-like DNA-binding domain superfamily/Winged helix DNA-binding domain"/>
    <property type="match status" value="1"/>
</dbReference>
<organism evidence="2 3">
    <name type="scientific">Amycolatopsis echigonensis</name>
    <dbReference type="NCBI Taxonomy" id="2576905"/>
    <lineage>
        <taxon>Bacteria</taxon>
        <taxon>Bacillati</taxon>
        <taxon>Actinomycetota</taxon>
        <taxon>Actinomycetes</taxon>
        <taxon>Pseudonocardiales</taxon>
        <taxon>Pseudonocardiaceae</taxon>
        <taxon>Amycolatopsis</taxon>
    </lineage>
</organism>
<keyword evidence="3" id="KW-1185">Reference proteome</keyword>
<dbReference type="NCBIfam" id="TIGR01764">
    <property type="entry name" value="excise"/>
    <property type="match status" value="1"/>
</dbReference>
<evidence type="ECO:0000259" key="1">
    <source>
        <dbReference type="Pfam" id="PF12728"/>
    </source>
</evidence>
<dbReference type="InterPro" id="IPR010093">
    <property type="entry name" value="SinI_DNA-bd"/>
</dbReference>
<dbReference type="Pfam" id="PF12728">
    <property type="entry name" value="HTH_17"/>
    <property type="match status" value="1"/>
</dbReference>
<name>A0A2N3WJ91_9PSEU</name>
<reference evidence="2 3" key="1">
    <citation type="submission" date="2017-12" db="EMBL/GenBank/DDBJ databases">
        <title>Sequencing the genomes of 1000 Actinobacteria strains.</title>
        <authorList>
            <person name="Klenk H.-P."/>
        </authorList>
    </citation>
    <scope>NUCLEOTIDE SEQUENCE [LARGE SCALE GENOMIC DNA]</scope>
    <source>
        <strain evidence="2 3">DSM 45165</strain>
    </source>
</reference>
<dbReference type="OrthoDB" id="5524782at2"/>
<dbReference type="InterPro" id="IPR041657">
    <property type="entry name" value="HTH_17"/>
</dbReference>
<dbReference type="GO" id="GO:0003677">
    <property type="term" value="F:DNA binding"/>
    <property type="evidence" value="ECO:0007669"/>
    <property type="project" value="InterPro"/>
</dbReference>
<protein>
    <submittedName>
        <fullName evidence="2">AlpA family transcriptional regulator</fullName>
    </submittedName>
</protein>
<proteinExistence type="predicted"/>
<dbReference type="EMBL" id="PJMY01000003">
    <property type="protein sequence ID" value="PKV93926.1"/>
    <property type="molecule type" value="Genomic_DNA"/>
</dbReference>
<gene>
    <name evidence="2" type="ORF">ATK30_4786</name>
</gene>
<evidence type="ECO:0000313" key="2">
    <source>
        <dbReference type="EMBL" id="PKV93926.1"/>
    </source>
</evidence>
<sequence>MDNKLLTVTDLADYLSVPVNTVYQWRKTGKGPNGYRIGKYIRFRADEVDAWIAEQASA</sequence>
<dbReference type="AlphaFoldDB" id="A0A2N3WJ91"/>
<feature type="domain" description="Helix-turn-helix" evidence="1">
    <location>
        <begin position="5"/>
        <end position="55"/>
    </location>
</feature>
<dbReference type="InterPro" id="IPR036388">
    <property type="entry name" value="WH-like_DNA-bd_sf"/>
</dbReference>
<dbReference type="SUPFAM" id="SSF46955">
    <property type="entry name" value="Putative DNA-binding domain"/>
    <property type="match status" value="1"/>
</dbReference>